<dbReference type="Gene3D" id="1.20.1640.10">
    <property type="entry name" value="Multidrug efflux transporter AcrB transmembrane domain"/>
    <property type="match status" value="2"/>
</dbReference>
<evidence type="ECO:0000259" key="9">
    <source>
        <dbReference type="PROSITE" id="PS50156"/>
    </source>
</evidence>
<protein>
    <submittedName>
        <fullName evidence="10">MMPL family transporter</fullName>
    </submittedName>
</protein>
<keyword evidence="6 8" id="KW-0472">Membrane</keyword>
<name>A0ABN3KFJ5_9ACTN</name>
<keyword evidence="5 8" id="KW-1133">Transmembrane helix</keyword>
<feature type="domain" description="SSD" evidence="9">
    <location>
        <begin position="177"/>
        <end position="324"/>
    </location>
</feature>
<comment type="caution">
    <text evidence="10">The sequence shown here is derived from an EMBL/GenBank/DDBJ whole genome shotgun (WGS) entry which is preliminary data.</text>
</comment>
<feature type="transmembrane region" description="Helical" evidence="8">
    <location>
        <begin position="229"/>
        <end position="247"/>
    </location>
</feature>
<feature type="transmembrane region" description="Helical" evidence="8">
    <location>
        <begin position="296"/>
        <end position="325"/>
    </location>
</feature>
<comment type="similarity">
    <text evidence="2">Belongs to the resistance-nodulation-cell division (RND) (TC 2.A.6) family. MmpL subfamily.</text>
</comment>
<dbReference type="Pfam" id="PF03176">
    <property type="entry name" value="MMPL"/>
    <property type="match status" value="2"/>
</dbReference>
<dbReference type="InterPro" id="IPR050545">
    <property type="entry name" value="Mycobact_MmpL"/>
</dbReference>
<dbReference type="PANTHER" id="PTHR33406:SF11">
    <property type="entry name" value="MEMBRANE PROTEIN SCO6666-RELATED"/>
    <property type="match status" value="1"/>
</dbReference>
<feature type="region of interest" description="Disordered" evidence="7">
    <location>
        <begin position="699"/>
        <end position="719"/>
    </location>
</feature>
<dbReference type="SUPFAM" id="SSF82866">
    <property type="entry name" value="Multidrug efflux transporter AcrB transmembrane domain"/>
    <property type="match status" value="2"/>
</dbReference>
<evidence type="ECO:0000256" key="4">
    <source>
        <dbReference type="ARBA" id="ARBA00022692"/>
    </source>
</evidence>
<dbReference type="EMBL" id="BAAARW010000048">
    <property type="protein sequence ID" value="GAA2458519.1"/>
    <property type="molecule type" value="Genomic_DNA"/>
</dbReference>
<dbReference type="PROSITE" id="PS50156">
    <property type="entry name" value="SSD"/>
    <property type="match status" value="1"/>
</dbReference>
<feature type="transmembrane region" description="Helical" evidence="8">
    <location>
        <begin position="570"/>
        <end position="594"/>
    </location>
</feature>
<keyword evidence="3" id="KW-1003">Cell membrane</keyword>
<dbReference type="PANTHER" id="PTHR33406">
    <property type="entry name" value="MEMBRANE PROTEIN MJ1562-RELATED"/>
    <property type="match status" value="1"/>
</dbReference>
<evidence type="ECO:0000256" key="3">
    <source>
        <dbReference type="ARBA" id="ARBA00022475"/>
    </source>
</evidence>
<evidence type="ECO:0000256" key="7">
    <source>
        <dbReference type="SAM" id="MobiDB-lite"/>
    </source>
</evidence>
<evidence type="ECO:0000256" key="1">
    <source>
        <dbReference type="ARBA" id="ARBA00004651"/>
    </source>
</evidence>
<feature type="transmembrane region" description="Helical" evidence="8">
    <location>
        <begin position="615"/>
        <end position="637"/>
    </location>
</feature>
<feature type="transmembrane region" description="Helical" evidence="8">
    <location>
        <begin position="506"/>
        <end position="525"/>
    </location>
</feature>
<evidence type="ECO:0000256" key="2">
    <source>
        <dbReference type="ARBA" id="ARBA00010157"/>
    </source>
</evidence>
<feature type="transmembrane region" description="Helical" evidence="8">
    <location>
        <begin position="537"/>
        <end position="558"/>
    </location>
</feature>
<dbReference type="InterPro" id="IPR000731">
    <property type="entry name" value="SSD"/>
</dbReference>
<evidence type="ECO:0000256" key="8">
    <source>
        <dbReference type="SAM" id="Phobius"/>
    </source>
</evidence>
<evidence type="ECO:0000313" key="10">
    <source>
        <dbReference type="EMBL" id="GAA2458519.1"/>
    </source>
</evidence>
<keyword evidence="4 8" id="KW-0812">Transmembrane</keyword>
<dbReference type="Proteomes" id="UP001501231">
    <property type="component" value="Unassembled WGS sequence"/>
</dbReference>
<organism evidence="10 11">
    <name type="scientific">Actinomadura vinacea</name>
    <dbReference type="NCBI Taxonomy" id="115336"/>
    <lineage>
        <taxon>Bacteria</taxon>
        <taxon>Bacillati</taxon>
        <taxon>Actinomycetota</taxon>
        <taxon>Actinomycetes</taxon>
        <taxon>Streptosporangiales</taxon>
        <taxon>Thermomonosporaceae</taxon>
        <taxon>Actinomadura</taxon>
    </lineage>
</organism>
<dbReference type="InterPro" id="IPR004869">
    <property type="entry name" value="MMPL_dom"/>
</dbReference>
<feature type="transmembrane region" description="Helical" evidence="8">
    <location>
        <begin position="268"/>
        <end position="290"/>
    </location>
</feature>
<evidence type="ECO:0000256" key="6">
    <source>
        <dbReference type="ARBA" id="ARBA00023136"/>
    </source>
</evidence>
<feature type="transmembrane region" description="Helical" evidence="8">
    <location>
        <begin position="21"/>
        <end position="41"/>
    </location>
</feature>
<feature type="transmembrane region" description="Helical" evidence="8">
    <location>
        <begin position="175"/>
        <end position="194"/>
    </location>
</feature>
<gene>
    <name evidence="10" type="ORF">GCM10010191_93080</name>
</gene>
<evidence type="ECO:0000256" key="5">
    <source>
        <dbReference type="ARBA" id="ARBA00022989"/>
    </source>
</evidence>
<accession>A0ABN3KFJ5</accession>
<keyword evidence="11" id="KW-1185">Reference proteome</keyword>
<feature type="transmembrane region" description="Helical" evidence="8">
    <location>
        <begin position="649"/>
        <end position="674"/>
    </location>
</feature>
<reference evidence="10 11" key="1">
    <citation type="journal article" date="2019" name="Int. J. Syst. Evol. Microbiol.">
        <title>The Global Catalogue of Microorganisms (GCM) 10K type strain sequencing project: providing services to taxonomists for standard genome sequencing and annotation.</title>
        <authorList>
            <consortium name="The Broad Institute Genomics Platform"/>
            <consortium name="The Broad Institute Genome Sequencing Center for Infectious Disease"/>
            <person name="Wu L."/>
            <person name="Ma J."/>
        </authorList>
    </citation>
    <scope>NUCLEOTIDE SEQUENCE [LARGE SCALE GENOMIC DNA]</scope>
    <source>
        <strain evidence="10 11">JCM 3325</strain>
    </source>
</reference>
<proteinExistence type="inferred from homology"/>
<comment type="subcellular location">
    <subcellularLocation>
        <location evidence="1">Cell membrane</location>
        <topology evidence="1">Multi-pass membrane protein</topology>
    </subcellularLocation>
</comment>
<evidence type="ECO:0000313" key="11">
    <source>
        <dbReference type="Proteomes" id="UP001501231"/>
    </source>
</evidence>
<feature type="transmembrane region" description="Helical" evidence="8">
    <location>
        <begin position="360"/>
        <end position="379"/>
    </location>
</feature>
<feature type="transmembrane region" description="Helical" evidence="8">
    <location>
        <begin position="201"/>
        <end position="223"/>
    </location>
</feature>
<sequence>MGDLMSRLLYRLGRTAALRPWRFIVAWVLVVAAVGGVAGVAGGTMQDDYTLAGTGSQQAADLLEERFPALSGADARVVVHAPDGGRLDPAGLAGARQRLGTLPHVSAVDPALPSRNGATALITVRYDVPVTDLAPDETLDHLRGATRDLTAAGSQVEFGGQVPENVTAPGGVAEAVGVVAALVILLLAFGSVVAAGLPLAVALTGLGAGVSGITVLAAFANVATTAPTLAMMTGLGVGIDYALFILTRHREGLADGLDVPEAAGRANATAGLSVIFAGFTVLLALCGLVLSRIPVFMTMGFATGIVVAATVASAVTLLPAVLGLAGRRVLRRRDRAQGATIKAESPRVRRWAEHVGRRPWPWLLAALVLMLTLAAPAAGMRTWPSDASSEPTSNTVRKAYDLVAEGYGPGANGPLLVAVDLRRSPDTEGLRARLAATRGIVSVTPAQVSPDRGAAVLVVTPAYGPQDERVTGLVERVRSDVLPPGSEITGLTAAYVDLTRMLDERLWPVIGAVVATSFLMLLIVFRSLLAPLKAAAMNLLSIGAAYGVLTAVFQWGWGAELLGLPHSVPVSSFILLLMFAVLFGVSMDYEVFLLSRVREEWLRTGDARGSVSTGLAVTGRVISSAALIMVAVFLGFAMDPGLVIKQMGVGLAVAVALDATVVRLVLVPATMALLGRANWWLPRPLDRLLPDLAPHGADTIPAAAGGSSRDAGERQPSGV</sequence>